<evidence type="ECO:0000256" key="1">
    <source>
        <dbReference type="SAM" id="Phobius"/>
    </source>
</evidence>
<evidence type="ECO:0008006" key="4">
    <source>
        <dbReference type="Google" id="ProtNLM"/>
    </source>
</evidence>
<keyword evidence="1" id="KW-1133">Transmembrane helix</keyword>
<dbReference type="EMBL" id="PRDG01000001">
    <property type="protein sequence ID" value="MBP2622833.1"/>
    <property type="molecule type" value="Genomic_DNA"/>
</dbReference>
<feature type="transmembrane region" description="Helical" evidence="1">
    <location>
        <begin position="214"/>
        <end position="232"/>
    </location>
</feature>
<evidence type="ECO:0000313" key="3">
    <source>
        <dbReference type="Proteomes" id="UP001519296"/>
    </source>
</evidence>
<dbReference type="RefSeq" id="WP_209627061.1">
    <property type="nucleotide sequence ID" value="NZ_PRDG01000001.1"/>
</dbReference>
<comment type="caution">
    <text evidence="2">The sequence shown here is derived from an EMBL/GenBank/DDBJ whole genome shotgun (WGS) entry which is preliminary data.</text>
</comment>
<organism evidence="2 3">
    <name type="scientific">Streptococcus oricebi</name>
    <dbReference type="NCBI Taxonomy" id="1547447"/>
    <lineage>
        <taxon>Bacteria</taxon>
        <taxon>Bacillati</taxon>
        <taxon>Bacillota</taxon>
        <taxon>Bacilli</taxon>
        <taxon>Lactobacillales</taxon>
        <taxon>Streptococcaceae</taxon>
        <taxon>Streptococcus</taxon>
    </lineage>
</organism>
<reference evidence="2 3" key="1">
    <citation type="submission" date="2018-02" db="EMBL/GenBank/DDBJ databases">
        <title>Draft genome sequence of Streptococcus oricebi CCUG 70868T type strain.</title>
        <authorList>
            <person name="Mendez V."/>
            <person name="Salva-Serra F."/>
            <person name="Jaen-Luchoro D."/>
            <person name="Gonzales-Siles L."/>
            <person name="Karlsson R."/>
            <person name="Engstrom-Jakobsson H."/>
            <person name="Busquets A."/>
            <person name="Gomila M."/>
            <person name="Pineiro-Iglesias B."/>
            <person name="Bennasar-Figueras A."/>
            <person name="Seeger M."/>
            <person name="Moore E."/>
        </authorList>
    </citation>
    <scope>NUCLEOTIDE SEQUENCE [LARGE SCALE GENOMIC DNA]</scope>
    <source>
        <strain evidence="2 3">CCUG 70868</strain>
    </source>
</reference>
<gene>
    <name evidence="2" type="ORF">C4K46_02640</name>
</gene>
<feature type="transmembrane region" description="Helical" evidence="1">
    <location>
        <begin position="89"/>
        <end position="111"/>
    </location>
</feature>
<keyword evidence="3" id="KW-1185">Reference proteome</keyword>
<accession>A0ABS5B2Z5</accession>
<feature type="transmembrane region" description="Helical" evidence="1">
    <location>
        <begin position="21"/>
        <end position="39"/>
    </location>
</feature>
<dbReference type="Proteomes" id="UP001519296">
    <property type="component" value="Unassembled WGS sequence"/>
</dbReference>
<name>A0ABS5B2Z5_9STRE</name>
<proteinExistence type="predicted"/>
<feature type="transmembrane region" description="Helical" evidence="1">
    <location>
        <begin position="123"/>
        <end position="141"/>
    </location>
</feature>
<sequence>MGSKTKLLKVIWDYFVRFFKDIGFIEAIILGLFLILSSFKVISVKSNNLCTIFIFIILFICALSYLFTKKPRKVDKIIGSKEYKKVVSLIRAILYFFYLAIISGIVLRYLPMSPKDGHLVKELVKLIIVIMLYIEVLLILSGWKFSDLILLFLLLIPLIILIGGFNINWWAAITAFMVLWNFINSKEFLELIHKGRKIVKVPRKFSYTWKRNRLVAYLSTFLLYIAFIFSSFFENEKMSAFYKGSLRIQTFVYMFVIGTFISIFCLLYYKFSTEKNLSRSRKVIIFIGDFLKLGEIKSILFPYLK</sequence>
<keyword evidence="1" id="KW-0472">Membrane</keyword>
<feature type="transmembrane region" description="Helical" evidence="1">
    <location>
        <begin position="51"/>
        <end position="68"/>
    </location>
</feature>
<evidence type="ECO:0000313" key="2">
    <source>
        <dbReference type="EMBL" id="MBP2622833.1"/>
    </source>
</evidence>
<keyword evidence="1" id="KW-0812">Transmembrane</keyword>
<protein>
    <recommendedName>
        <fullName evidence="4">ABC transporter permease</fullName>
    </recommendedName>
</protein>
<feature type="transmembrane region" description="Helical" evidence="1">
    <location>
        <begin position="148"/>
        <end position="167"/>
    </location>
</feature>
<feature type="transmembrane region" description="Helical" evidence="1">
    <location>
        <begin position="252"/>
        <end position="271"/>
    </location>
</feature>